<feature type="compositionally biased region" description="Basic and acidic residues" evidence="1">
    <location>
        <begin position="7"/>
        <end position="18"/>
    </location>
</feature>
<feature type="compositionally biased region" description="Polar residues" evidence="1">
    <location>
        <begin position="54"/>
        <end position="63"/>
    </location>
</feature>
<protein>
    <submittedName>
        <fullName evidence="2">Uncharacterized protein</fullName>
    </submittedName>
</protein>
<sequence length="396" mass="44713">MDNSETTDEHIDRNERGPLSKNSQLTRKRLKKANQKEWKRRNAAGKRNADKQKLSQVSSSDTLIDTPIEEGPQLLNGFAVRNNNDELSTEEITEDSNIRESHKNQSTTSPTNFVKKSSHICNNNGNRSEISTTSELKPDQPDFTDQSSTQSYKSQDKDVCSTKKPHVDYNFPSNEEYGRNLRDSAPTAHNLERKDHNKSSILGTTSSIDICSAQAAESSASRPRTDRELNEVWEDTKQNILSLCSSFLYKVFKVNINEIEGMTTVTKKEFKDLQMQIATFNSHFNSEQESLNHSIQDCEQAIKDHTSSEIKGNKSNVEFNFESSSMLNEEKAVNVLSQDDDNSFAFASTSDDTASTTDYSETLEHLDLRFRKLAVDWSSSSENVDTDKINASKYQG</sequence>
<feature type="region of interest" description="Disordered" evidence="1">
    <location>
        <begin position="1"/>
        <end position="182"/>
    </location>
</feature>
<feature type="compositionally biased region" description="Polar residues" evidence="1">
    <location>
        <begin position="104"/>
        <end position="135"/>
    </location>
</feature>
<gene>
    <name evidence="2" type="ORF">MEDL_11815</name>
</gene>
<organism evidence="2 3">
    <name type="scientific">Mytilus edulis</name>
    <name type="common">Blue mussel</name>
    <dbReference type="NCBI Taxonomy" id="6550"/>
    <lineage>
        <taxon>Eukaryota</taxon>
        <taxon>Metazoa</taxon>
        <taxon>Spiralia</taxon>
        <taxon>Lophotrochozoa</taxon>
        <taxon>Mollusca</taxon>
        <taxon>Bivalvia</taxon>
        <taxon>Autobranchia</taxon>
        <taxon>Pteriomorphia</taxon>
        <taxon>Mytilida</taxon>
        <taxon>Mytiloidea</taxon>
        <taxon>Mytilidae</taxon>
        <taxon>Mytilinae</taxon>
        <taxon>Mytilus</taxon>
    </lineage>
</organism>
<dbReference type="EMBL" id="CAJPWZ010000597">
    <property type="protein sequence ID" value="CAG2196977.1"/>
    <property type="molecule type" value="Genomic_DNA"/>
</dbReference>
<evidence type="ECO:0000256" key="1">
    <source>
        <dbReference type="SAM" id="MobiDB-lite"/>
    </source>
</evidence>
<comment type="caution">
    <text evidence="2">The sequence shown here is derived from an EMBL/GenBank/DDBJ whole genome shotgun (WGS) entry which is preliminary data.</text>
</comment>
<name>A0A8S3QRN6_MYTED</name>
<evidence type="ECO:0000313" key="2">
    <source>
        <dbReference type="EMBL" id="CAG2196977.1"/>
    </source>
</evidence>
<accession>A0A8S3QRN6</accession>
<dbReference type="Proteomes" id="UP000683360">
    <property type="component" value="Unassembled WGS sequence"/>
</dbReference>
<evidence type="ECO:0000313" key="3">
    <source>
        <dbReference type="Proteomes" id="UP000683360"/>
    </source>
</evidence>
<proteinExistence type="predicted"/>
<reference evidence="2" key="1">
    <citation type="submission" date="2021-03" db="EMBL/GenBank/DDBJ databases">
        <authorList>
            <person name="Bekaert M."/>
        </authorList>
    </citation>
    <scope>NUCLEOTIDE SEQUENCE</scope>
</reference>
<feature type="compositionally biased region" description="Polar residues" evidence="1">
    <location>
        <begin position="143"/>
        <end position="153"/>
    </location>
</feature>
<feature type="compositionally biased region" description="Basic residues" evidence="1">
    <location>
        <begin position="26"/>
        <end position="44"/>
    </location>
</feature>
<keyword evidence="3" id="KW-1185">Reference proteome</keyword>
<feature type="compositionally biased region" description="Basic and acidic residues" evidence="1">
    <location>
        <begin position="154"/>
        <end position="167"/>
    </location>
</feature>
<dbReference type="AlphaFoldDB" id="A0A8S3QRN6"/>